<keyword evidence="2" id="KW-0472">Membrane</keyword>
<sequence>MGERFESARWHATPLRVDEPLRTGLDPLPTMGNRPCRPGLKLGHENLGENQVQLSLIVVADLPQGKPPIPFRTRRFGRRTCRDRDAAVLWRFLAIMRDLRRTRRPLSRPSSNNTNQHHPTRTRLKGSRSMDALVYREGAREGAAPVAHEDFSSFTPSNAAPFNSVDSMGTGGTREDALISLIARLTQALSDRFPDQSESSTMPEFLALCVRRGMRIWIGGEFYAGAWRGGVDAPTCRRFVGVRGSQYAASEEGALVRTGVSVARGLCTRYVGVDTAGRGAEFGAFRVWFLVVCTQPPALLETPTRRARPSSPQKLLSIPLPRSLPATFLFILLYSRSYFLVLTLLFAAAPPSPQPPTRSSRVDPHDGGSANLCRVQGVVILEVEWSASGRREALRRWRMRLLGVRAPFSPQKKKPYQGRLLRFVKAGAGYGLRSGGRFYLIVTGFLGLWAGLGSGMGRRGELGMRWWRGVKWRASSYEGNV</sequence>
<accession>A0AAD7I6T2</accession>
<comment type="caution">
    <text evidence="3">The sequence shown here is derived from an EMBL/GenBank/DDBJ whole genome shotgun (WGS) entry which is preliminary data.</text>
</comment>
<dbReference type="EMBL" id="JARKIB010000127">
    <property type="protein sequence ID" value="KAJ7735340.1"/>
    <property type="molecule type" value="Genomic_DNA"/>
</dbReference>
<gene>
    <name evidence="3" type="ORF">B0H16DRAFT_1765258</name>
</gene>
<organism evidence="3 4">
    <name type="scientific">Mycena metata</name>
    <dbReference type="NCBI Taxonomy" id="1033252"/>
    <lineage>
        <taxon>Eukaryota</taxon>
        <taxon>Fungi</taxon>
        <taxon>Dikarya</taxon>
        <taxon>Basidiomycota</taxon>
        <taxon>Agaricomycotina</taxon>
        <taxon>Agaricomycetes</taxon>
        <taxon>Agaricomycetidae</taxon>
        <taxon>Agaricales</taxon>
        <taxon>Marasmiineae</taxon>
        <taxon>Mycenaceae</taxon>
        <taxon>Mycena</taxon>
    </lineage>
</organism>
<evidence type="ECO:0000256" key="1">
    <source>
        <dbReference type="SAM" id="MobiDB-lite"/>
    </source>
</evidence>
<evidence type="ECO:0000313" key="4">
    <source>
        <dbReference type="Proteomes" id="UP001215598"/>
    </source>
</evidence>
<protein>
    <submittedName>
        <fullName evidence="3">Uncharacterized protein</fullName>
    </submittedName>
</protein>
<keyword evidence="2" id="KW-1133">Transmembrane helix</keyword>
<name>A0AAD7I6T2_9AGAR</name>
<evidence type="ECO:0000313" key="3">
    <source>
        <dbReference type="EMBL" id="KAJ7735340.1"/>
    </source>
</evidence>
<reference evidence="3" key="1">
    <citation type="submission" date="2023-03" db="EMBL/GenBank/DDBJ databases">
        <title>Massive genome expansion in bonnet fungi (Mycena s.s.) driven by repeated elements and novel gene families across ecological guilds.</title>
        <authorList>
            <consortium name="Lawrence Berkeley National Laboratory"/>
            <person name="Harder C.B."/>
            <person name="Miyauchi S."/>
            <person name="Viragh M."/>
            <person name="Kuo A."/>
            <person name="Thoen E."/>
            <person name="Andreopoulos B."/>
            <person name="Lu D."/>
            <person name="Skrede I."/>
            <person name="Drula E."/>
            <person name="Henrissat B."/>
            <person name="Morin E."/>
            <person name="Kohler A."/>
            <person name="Barry K."/>
            <person name="LaButti K."/>
            <person name="Morin E."/>
            <person name="Salamov A."/>
            <person name="Lipzen A."/>
            <person name="Mereny Z."/>
            <person name="Hegedus B."/>
            <person name="Baldrian P."/>
            <person name="Stursova M."/>
            <person name="Weitz H."/>
            <person name="Taylor A."/>
            <person name="Grigoriev I.V."/>
            <person name="Nagy L.G."/>
            <person name="Martin F."/>
            <person name="Kauserud H."/>
        </authorList>
    </citation>
    <scope>NUCLEOTIDE SEQUENCE</scope>
    <source>
        <strain evidence="3">CBHHK182m</strain>
    </source>
</reference>
<dbReference type="Proteomes" id="UP001215598">
    <property type="component" value="Unassembled WGS sequence"/>
</dbReference>
<evidence type="ECO:0000256" key="2">
    <source>
        <dbReference type="SAM" id="Phobius"/>
    </source>
</evidence>
<keyword evidence="2" id="KW-0812">Transmembrane</keyword>
<dbReference type="AlphaFoldDB" id="A0AAD7I6T2"/>
<keyword evidence="4" id="KW-1185">Reference proteome</keyword>
<proteinExistence type="predicted"/>
<feature type="transmembrane region" description="Helical" evidence="2">
    <location>
        <begin position="324"/>
        <end position="349"/>
    </location>
</feature>
<feature type="region of interest" description="Disordered" evidence="1">
    <location>
        <begin position="103"/>
        <end position="127"/>
    </location>
</feature>
<feature type="transmembrane region" description="Helical" evidence="2">
    <location>
        <begin position="438"/>
        <end position="457"/>
    </location>
</feature>